<evidence type="ECO:0000259" key="2">
    <source>
        <dbReference type="Pfam" id="PF18072"/>
    </source>
</evidence>
<dbReference type="EMBL" id="JABANO010028714">
    <property type="protein sequence ID" value="KAF4714721.1"/>
    <property type="molecule type" value="Genomic_DNA"/>
</dbReference>
<dbReference type="Proteomes" id="UP000553632">
    <property type="component" value="Unassembled WGS sequence"/>
</dbReference>
<dbReference type="SUPFAM" id="SSF109736">
    <property type="entry name" value="FGAM synthase PurL, linker domain"/>
    <property type="match status" value="1"/>
</dbReference>
<feature type="compositionally biased region" description="Polar residues" evidence="1">
    <location>
        <begin position="110"/>
        <end position="126"/>
    </location>
</feature>
<dbReference type="GO" id="GO:0005737">
    <property type="term" value="C:cytoplasm"/>
    <property type="evidence" value="ECO:0007669"/>
    <property type="project" value="TreeGrafter"/>
</dbReference>
<gene>
    <name evidence="3" type="ORF">FOZ63_024243</name>
</gene>
<accession>A0A7J6R2W4</accession>
<proteinExistence type="predicted"/>
<name>A0A7J6R2W4_PEROL</name>
<dbReference type="GO" id="GO:0004642">
    <property type="term" value="F:phosphoribosylformylglycinamidine synthase activity"/>
    <property type="evidence" value="ECO:0007669"/>
    <property type="project" value="TreeGrafter"/>
</dbReference>
<evidence type="ECO:0000313" key="3">
    <source>
        <dbReference type="EMBL" id="KAF4714721.1"/>
    </source>
</evidence>
<protein>
    <recommendedName>
        <fullName evidence="2">Phosphoribosylformylglycinamidine synthase linker domain-containing protein</fullName>
    </recommendedName>
</protein>
<dbReference type="AlphaFoldDB" id="A0A7J6R2W4"/>
<sequence length="126" mass="14123">EAAEPAAWGEVDVMAEGKQALERFSEANGLGYDSQDVDYYVKLFRDELKRNPTTVECFDLAQGNSEHSRHWFFGGKLVVDGEEVPHTLFQLVKNPYRRVQQREKEGGRPNASTVAFSDNSSAIRGA</sequence>
<reference evidence="3 4" key="1">
    <citation type="submission" date="2020-04" db="EMBL/GenBank/DDBJ databases">
        <title>Perkinsus olseni comparative genomics.</title>
        <authorList>
            <person name="Bogema D.R."/>
        </authorList>
    </citation>
    <scope>NUCLEOTIDE SEQUENCE [LARGE SCALE GENOMIC DNA]</scope>
    <source>
        <strain evidence="3 4">ATCC PRA-207</strain>
    </source>
</reference>
<feature type="non-terminal residue" evidence="3">
    <location>
        <position position="1"/>
    </location>
</feature>
<dbReference type="InterPro" id="IPR041609">
    <property type="entry name" value="PurL_linker"/>
</dbReference>
<evidence type="ECO:0000313" key="4">
    <source>
        <dbReference type="Proteomes" id="UP000553632"/>
    </source>
</evidence>
<dbReference type="PANTHER" id="PTHR10099:SF1">
    <property type="entry name" value="PHOSPHORIBOSYLFORMYLGLYCINAMIDINE SYNTHASE"/>
    <property type="match status" value="1"/>
</dbReference>
<dbReference type="Pfam" id="PF18072">
    <property type="entry name" value="FGAR-AT_linker"/>
    <property type="match status" value="1"/>
</dbReference>
<dbReference type="FunFam" id="1.10.8.750:FF:000001">
    <property type="entry name" value="Putative phosphoribosylformylglycinamidine synthase"/>
    <property type="match status" value="1"/>
</dbReference>
<dbReference type="PANTHER" id="PTHR10099">
    <property type="entry name" value="PHOSPHORIBOSYLFORMYLGLYCINAMIDINE SYNTHASE"/>
    <property type="match status" value="1"/>
</dbReference>
<feature type="non-terminal residue" evidence="3">
    <location>
        <position position="126"/>
    </location>
</feature>
<feature type="domain" description="Phosphoribosylformylglycinamidine synthase linker" evidence="2">
    <location>
        <begin position="21"/>
        <end position="70"/>
    </location>
</feature>
<dbReference type="GO" id="GO:0006164">
    <property type="term" value="P:purine nucleotide biosynthetic process"/>
    <property type="evidence" value="ECO:0007669"/>
    <property type="project" value="TreeGrafter"/>
</dbReference>
<organism evidence="3 4">
    <name type="scientific">Perkinsus olseni</name>
    <name type="common">Perkinsus atlanticus</name>
    <dbReference type="NCBI Taxonomy" id="32597"/>
    <lineage>
        <taxon>Eukaryota</taxon>
        <taxon>Sar</taxon>
        <taxon>Alveolata</taxon>
        <taxon>Perkinsozoa</taxon>
        <taxon>Perkinsea</taxon>
        <taxon>Perkinsida</taxon>
        <taxon>Perkinsidae</taxon>
        <taxon>Perkinsus</taxon>
    </lineage>
</organism>
<feature type="region of interest" description="Disordered" evidence="1">
    <location>
        <begin position="99"/>
        <end position="126"/>
    </location>
</feature>
<comment type="caution">
    <text evidence="3">The sequence shown here is derived from an EMBL/GenBank/DDBJ whole genome shotgun (WGS) entry which is preliminary data.</text>
</comment>
<evidence type="ECO:0000256" key="1">
    <source>
        <dbReference type="SAM" id="MobiDB-lite"/>
    </source>
</evidence>
<dbReference type="Gene3D" id="1.10.8.750">
    <property type="entry name" value="Phosphoribosylformylglycinamidine synthase, linker domain"/>
    <property type="match status" value="1"/>
</dbReference>
<keyword evidence="4" id="KW-1185">Reference proteome</keyword>